<dbReference type="Gene3D" id="2.40.50.180">
    <property type="entry name" value="CheA-289, Domain 4"/>
    <property type="match status" value="1"/>
</dbReference>
<organism evidence="2 4">
    <name type="scientific">Lachnospira eligens</name>
    <dbReference type="NCBI Taxonomy" id="39485"/>
    <lineage>
        <taxon>Bacteria</taxon>
        <taxon>Bacillati</taxon>
        <taxon>Bacillota</taxon>
        <taxon>Clostridia</taxon>
        <taxon>Lachnospirales</taxon>
        <taxon>Lachnospiraceae</taxon>
        <taxon>Lachnospira</taxon>
    </lineage>
</organism>
<dbReference type="InterPro" id="IPR036061">
    <property type="entry name" value="CheW-like_dom_sf"/>
</dbReference>
<dbReference type="Proteomes" id="UP000095780">
    <property type="component" value="Unassembled WGS sequence"/>
</dbReference>
<evidence type="ECO:0000313" key="2">
    <source>
        <dbReference type="EMBL" id="CUQ76785.1"/>
    </source>
</evidence>
<dbReference type="PANTHER" id="PTHR22617">
    <property type="entry name" value="CHEMOTAXIS SENSOR HISTIDINE KINASE-RELATED"/>
    <property type="match status" value="1"/>
</dbReference>
<dbReference type="EMBL" id="CZBV01000002">
    <property type="protein sequence ID" value="CUQ80836.1"/>
    <property type="molecule type" value="Genomic_DNA"/>
</dbReference>
<evidence type="ECO:0000313" key="5">
    <source>
        <dbReference type="Proteomes" id="UP000095780"/>
    </source>
</evidence>
<dbReference type="InterPro" id="IPR002545">
    <property type="entry name" value="CheW-lke_dom"/>
</dbReference>
<dbReference type="PANTHER" id="PTHR22617:SF23">
    <property type="entry name" value="CHEMOTAXIS PROTEIN CHEW"/>
    <property type="match status" value="1"/>
</dbReference>
<sequence>MENVNAIEDKNSESTTSVQYIVVKIGNEQYGIDIKYIDNIVRSQNITRVPKTQSYYKGVINLRGEICPIMSMRLKLGLEPDELTDKTRFIIVKVEGASIGVIVDQVKEVVTLEEEDIERISRSTNDDAAANYINAIGKKDGELISLLDIVSLIVENN</sequence>
<evidence type="ECO:0000313" key="4">
    <source>
        <dbReference type="Proteomes" id="UP000095621"/>
    </source>
</evidence>
<dbReference type="AlphaFoldDB" id="A0A174YNV0"/>
<dbReference type="Gene3D" id="2.30.30.40">
    <property type="entry name" value="SH3 Domains"/>
    <property type="match status" value="1"/>
</dbReference>
<protein>
    <submittedName>
        <fullName evidence="2">Coupling protein CheW</fullName>
    </submittedName>
</protein>
<dbReference type="Pfam" id="PF01584">
    <property type="entry name" value="CheW"/>
    <property type="match status" value="1"/>
</dbReference>
<dbReference type="InterPro" id="IPR039315">
    <property type="entry name" value="CheW"/>
</dbReference>
<dbReference type="PROSITE" id="PS50851">
    <property type="entry name" value="CHEW"/>
    <property type="match status" value="1"/>
</dbReference>
<dbReference type="GO" id="GO:0006935">
    <property type="term" value="P:chemotaxis"/>
    <property type="evidence" value="ECO:0007669"/>
    <property type="project" value="InterPro"/>
</dbReference>
<dbReference type="GO" id="GO:0007165">
    <property type="term" value="P:signal transduction"/>
    <property type="evidence" value="ECO:0007669"/>
    <property type="project" value="InterPro"/>
</dbReference>
<feature type="domain" description="CheW-like" evidence="1">
    <location>
        <begin position="17"/>
        <end position="157"/>
    </location>
</feature>
<dbReference type="Proteomes" id="UP000095621">
    <property type="component" value="Unassembled WGS sequence"/>
</dbReference>
<proteinExistence type="predicted"/>
<dbReference type="EMBL" id="CZBU01000003">
    <property type="protein sequence ID" value="CUQ76785.1"/>
    <property type="molecule type" value="Genomic_DNA"/>
</dbReference>
<name>A0A174YNV0_9FIRM</name>
<evidence type="ECO:0000259" key="1">
    <source>
        <dbReference type="PROSITE" id="PS50851"/>
    </source>
</evidence>
<evidence type="ECO:0000313" key="3">
    <source>
        <dbReference type="EMBL" id="CUQ80836.1"/>
    </source>
</evidence>
<dbReference type="SUPFAM" id="SSF50341">
    <property type="entry name" value="CheW-like"/>
    <property type="match status" value="1"/>
</dbReference>
<dbReference type="SMART" id="SM00260">
    <property type="entry name" value="CheW"/>
    <property type="match status" value="1"/>
</dbReference>
<accession>A0A174YNV0</accession>
<reference evidence="4 5" key="1">
    <citation type="submission" date="2015-09" db="EMBL/GenBank/DDBJ databases">
        <authorList>
            <consortium name="Pathogen Informatics"/>
        </authorList>
    </citation>
    <scope>NUCLEOTIDE SEQUENCE [LARGE SCALE GENOMIC DNA]</scope>
    <source>
        <strain evidence="2 4">2789STDY5834875</strain>
        <strain evidence="3 5">2789STDY5834878</strain>
    </source>
</reference>
<dbReference type="RefSeq" id="WP_022097330.1">
    <property type="nucleotide sequence ID" value="NZ_CABIXW010000002.1"/>
</dbReference>
<dbReference type="GO" id="GO:0005829">
    <property type="term" value="C:cytosol"/>
    <property type="evidence" value="ECO:0007669"/>
    <property type="project" value="TreeGrafter"/>
</dbReference>
<gene>
    <name evidence="2" type="primary">cheW_1</name>
    <name evidence="2" type="ORF">ERS852490_01249</name>
    <name evidence="3" type="ORF">ERS852492_00583</name>
</gene>